<proteinExistence type="predicted"/>
<name>A0A9N9GHE0_9GLOM</name>
<feature type="region of interest" description="Disordered" evidence="1">
    <location>
        <begin position="605"/>
        <end position="635"/>
    </location>
</feature>
<dbReference type="OrthoDB" id="2377195at2759"/>
<dbReference type="AlphaFoldDB" id="A0A9N9GHE0"/>
<feature type="non-terminal residue" evidence="2">
    <location>
        <position position="643"/>
    </location>
</feature>
<keyword evidence="3" id="KW-1185">Reference proteome</keyword>
<evidence type="ECO:0000313" key="2">
    <source>
        <dbReference type="EMBL" id="CAG8606342.1"/>
    </source>
</evidence>
<dbReference type="Proteomes" id="UP000789831">
    <property type="component" value="Unassembled WGS sequence"/>
</dbReference>
<organism evidence="2 3">
    <name type="scientific">Ambispora gerdemannii</name>
    <dbReference type="NCBI Taxonomy" id="144530"/>
    <lineage>
        <taxon>Eukaryota</taxon>
        <taxon>Fungi</taxon>
        <taxon>Fungi incertae sedis</taxon>
        <taxon>Mucoromycota</taxon>
        <taxon>Glomeromycotina</taxon>
        <taxon>Glomeromycetes</taxon>
        <taxon>Archaeosporales</taxon>
        <taxon>Ambisporaceae</taxon>
        <taxon>Ambispora</taxon>
    </lineage>
</organism>
<sequence length="643" mass="75183">QESIYVQYFLFEYIWHPQYPTMRWNCSTYCGPLSIDAWKGYIGLNGYPTTRWTYPVYVDLLRSMFGKRVLGPMHISSGITQYLRETTFTKWTVHKCLEFLAENCAGVTSEHREEIMAELKHQLHLISTHNSMNKKAQEKATKLFNNVERYFQFKEVTAFFDQMDKKLQANENLFDTKTNLYGSEVAVQMIDAKLSSFQSEISSVSNVVTTSATEHDSEKKEHESFVNVEETADEAEYALTNPDNNQIVSETIQTSSSAQAYDQEADDEEIDKIIVNKISDLLLSNLNLEEIWIKVMERLKKENLRVQSIESRIVDLSNWTKVDWNRILKTSDYVQLFNESRKKLYKDKIDKEVQNLLRDGCGRMKSLNDLILWKDKFTTLESEDARLTVGIIEFFHLCLRREVNILVMQHRERDYIVKILSPIIGFIFEEFDIGTFELNWIEKDSRSVTCRKRKFVHEEYVNLDPPTKKMDLVISLRSYKVELLVLEAGNTEGPMDDTKFREDHSKIKVVMKDCLDAFWSKLHFRKDELEEVFAMGIQITGTKWTIYSLTYNSSKNFYFFVEMATLTLPTTLSDMEDLLPSFLENLLALRHTQIDLVAKIRKFTQKKNSTPSPPSSPLHETTETPSKKQKLKQDPFYILDNLY</sequence>
<reference evidence="2" key="1">
    <citation type="submission" date="2021-06" db="EMBL/GenBank/DDBJ databases">
        <authorList>
            <person name="Kallberg Y."/>
            <person name="Tangrot J."/>
            <person name="Rosling A."/>
        </authorList>
    </citation>
    <scope>NUCLEOTIDE SEQUENCE</scope>
    <source>
        <strain evidence="2">MT106</strain>
    </source>
</reference>
<comment type="caution">
    <text evidence="2">The sequence shown here is derived from an EMBL/GenBank/DDBJ whole genome shotgun (WGS) entry which is preliminary data.</text>
</comment>
<dbReference type="EMBL" id="CAJVPL010002308">
    <property type="protein sequence ID" value="CAG8606342.1"/>
    <property type="molecule type" value="Genomic_DNA"/>
</dbReference>
<evidence type="ECO:0000256" key="1">
    <source>
        <dbReference type="SAM" id="MobiDB-lite"/>
    </source>
</evidence>
<protein>
    <submittedName>
        <fullName evidence="2">11066_t:CDS:1</fullName>
    </submittedName>
</protein>
<gene>
    <name evidence="2" type="ORF">AGERDE_LOCUS9361</name>
</gene>
<accession>A0A9N9GHE0</accession>
<evidence type="ECO:0000313" key="3">
    <source>
        <dbReference type="Proteomes" id="UP000789831"/>
    </source>
</evidence>